<dbReference type="AlphaFoldDB" id="A0A5C7FEI2"/>
<name>A0A5C7FEI2_9BACI</name>
<dbReference type="RefSeq" id="WP_147805084.1">
    <property type="nucleotide sequence ID" value="NZ_CP144914.1"/>
</dbReference>
<proteinExistence type="predicted"/>
<reference evidence="1 2" key="1">
    <citation type="submission" date="2024-01" db="EMBL/GenBank/DDBJ databases">
        <title>Complete Genome Sequence of Alkalicoccus halolimnae BZ-SZ-XJ29T, a Moderately Halophilic Bacterium Isolated from a Salt Lake.</title>
        <authorList>
            <person name="Zhao B."/>
        </authorList>
    </citation>
    <scope>NUCLEOTIDE SEQUENCE [LARGE SCALE GENOMIC DNA]</scope>
    <source>
        <strain evidence="1 2">BZ-SZ-XJ29</strain>
    </source>
</reference>
<sequence>MAVKIEIFDPALCCSTGVCGPDVDPELTKMSKLHADIQKVGYEALRYNLAQEPQPFVENTEVNELLQEKGAEALPAVTINGELKKHGGYPNVRELASWLGVEEASLKPAQPKNQINLL</sequence>
<organism evidence="1 2">
    <name type="scientific">Alkalicoccus halolimnae</name>
    <dbReference type="NCBI Taxonomy" id="1667239"/>
    <lineage>
        <taxon>Bacteria</taxon>
        <taxon>Bacillati</taxon>
        <taxon>Bacillota</taxon>
        <taxon>Bacilli</taxon>
        <taxon>Bacillales</taxon>
        <taxon>Bacillaceae</taxon>
        <taxon>Alkalicoccus</taxon>
    </lineage>
</organism>
<protein>
    <submittedName>
        <fullName evidence="1">Arsenite efflux transporter metallochaperone ArsD</fullName>
    </submittedName>
</protein>
<evidence type="ECO:0000313" key="2">
    <source>
        <dbReference type="Proteomes" id="UP000321816"/>
    </source>
</evidence>
<dbReference type="GO" id="GO:0046685">
    <property type="term" value="P:response to arsenic-containing substance"/>
    <property type="evidence" value="ECO:0007669"/>
    <property type="project" value="InterPro"/>
</dbReference>
<dbReference type="GO" id="GO:0003677">
    <property type="term" value="F:DNA binding"/>
    <property type="evidence" value="ECO:0007669"/>
    <property type="project" value="InterPro"/>
</dbReference>
<dbReference type="InterPro" id="IPR010712">
    <property type="entry name" value="Arsenical-R_ArsD"/>
</dbReference>
<dbReference type="Proteomes" id="UP000321816">
    <property type="component" value="Chromosome"/>
</dbReference>
<dbReference type="NCBIfam" id="NF033727">
    <property type="entry name" value="chaperon_ArsD"/>
    <property type="match status" value="1"/>
</dbReference>
<dbReference type="OrthoDB" id="9801358at2"/>
<gene>
    <name evidence="1" type="primary">arsD</name>
    <name evidence="1" type="ORF">FTX54_003435</name>
</gene>
<evidence type="ECO:0000313" key="1">
    <source>
        <dbReference type="EMBL" id="WWD80633.1"/>
    </source>
</evidence>
<dbReference type="GO" id="GO:0045892">
    <property type="term" value="P:negative regulation of DNA-templated transcription"/>
    <property type="evidence" value="ECO:0007669"/>
    <property type="project" value="InterPro"/>
</dbReference>
<dbReference type="Pfam" id="PF06953">
    <property type="entry name" value="ArsD"/>
    <property type="match status" value="1"/>
</dbReference>
<dbReference type="EMBL" id="CP144914">
    <property type="protein sequence ID" value="WWD80633.1"/>
    <property type="molecule type" value="Genomic_DNA"/>
</dbReference>
<dbReference type="Gene3D" id="3.40.30.10">
    <property type="entry name" value="Glutaredoxin"/>
    <property type="match status" value="1"/>
</dbReference>
<keyword evidence="2" id="KW-1185">Reference proteome</keyword>
<dbReference type="KEGG" id="ahal:FTX54_003435"/>
<accession>A0A5C7FEI2</accession>